<proteinExistence type="predicted"/>
<organism evidence="1 2">
    <name type="scientific">Puccinia sorghi</name>
    <dbReference type="NCBI Taxonomy" id="27349"/>
    <lineage>
        <taxon>Eukaryota</taxon>
        <taxon>Fungi</taxon>
        <taxon>Dikarya</taxon>
        <taxon>Basidiomycota</taxon>
        <taxon>Pucciniomycotina</taxon>
        <taxon>Pucciniomycetes</taxon>
        <taxon>Pucciniales</taxon>
        <taxon>Pucciniaceae</taxon>
        <taxon>Puccinia</taxon>
    </lineage>
</organism>
<accession>A0A0L6UNN4</accession>
<dbReference type="EMBL" id="LAVV01010178">
    <property type="protein sequence ID" value="KNZ49430.1"/>
    <property type="molecule type" value="Genomic_DNA"/>
</dbReference>
<dbReference type="Proteomes" id="UP000037035">
    <property type="component" value="Unassembled WGS sequence"/>
</dbReference>
<protein>
    <submittedName>
        <fullName evidence="1">Uncharacterized protein</fullName>
    </submittedName>
</protein>
<dbReference type="STRING" id="27349.A0A0L6UNN4"/>
<name>A0A0L6UNN4_9BASI</name>
<dbReference type="AlphaFoldDB" id="A0A0L6UNN4"/>
<gene>
    <name evidence="1" type="ORF">VP01_5011g1</name>
</gene>
<evidence type="ECO:0000313" key="1">
    <source>
        <dbReference type="EMBL" id="KNZ49430.1"/>
    </source>
</evidence>
<reference evidence="1 2" key="1">
    <citation type="submission" date="2015-08" db="EMBL/GenBank/DDBJ databases">
        <title>Next Generation Sequencing and Analysis of the Genome of Puccinia sorghi L Schw, the Causal Agent of Maize Common Rust.</title>
        <authorList>
            <person name="Rochi L."/>
            <person name="Burguener G."/>
            <person name="Darino M."/>
            <person name="Turjanski A."/>
            <person name="Kreff E."/>
            <person name="Dieguez M.J."/>
            <person name="Sacco F."/>
        </authorList>
    </citation>
    <scope>NUCLEOTIDE SEQUENCE [LARGE SCALE GENOMIC DNA]</scope>
    <source>
        <strain evidence="1 2">RO10H11247</strain>
    </source>
</reference>
<comment type="caution">
    <text evidence="1">The sequence shown here is derived from an EMBL/GenBank/DDBJ whole genome shotgun (WGS) entry which is preliminary data.</text>
</comment>
<keyword evidence="2" id="KW-1185">Reference proteome</keyword>
<dbReference type="Gene3D" id="3.40.50.300">
    <property type="entry name" value="P-loop containing nucleotide triphosphate hydrolases"/>
    <property type="match status" value="1"/>
</dbReference>
<evidence type="ECO:0000313" key="2">
    <source>
        <dbReference type="Proteomes" id="UP000037035"/>
    </source>
</evidence>
<sequence>MGVGPVGNPIIEKAILQNDLASTEPAWNPGVEAVDCLYRLGAQAHEVCVYWYFVQGTLEMNINQVQRQKGELAVYALSELIVTCMHSSTDGRKFHFLVS</sequence>
<dbReference type="OrthoDB" id="2500143at2759"/>
<dbReference type="InterPro" id="IPR027417">
    <property type="entry name" value="P-loop_NTPase"/>
</dbReference>
<dbReference type="VEuPathDB" id="FungiDB:VP01_5011g1"/>